<feature type="domain" description="Spore germination GerAC-like C-terminal" evidence="9">
    <location>
        <begin position="205"/>
        <end position="362"/>
    </location>
</feature>
<evidence type="ECO:0000256" key="4">
    <source>
        <dbReference type="ARBA" id="ARBA00022729"/>
    </source>
</evidence>
<keyword evidence="5" id="KW-0472">Membrane</keyword>
<dbReference type="PANTHER" id="PTHR35789">
    <property type="entry name" value="SPORE GERMINATION PROTEIN B3"/>
    <property type="match status" value="1"/>
</dbReference>
<dbReference type="Pfam" id="PF25198">
    <property type="entry name" value="Spore_GerAC_N"/>
    <property type="match status" value="1"/>
</dbReference>
<evidence type="ECO:0000259" key="9">
    <source>
        <dbReference type="Pfam" id="PF05504"/>
    </source>
</evidence>
<dbReference type="Gene3D" id="3.30.300.210">
    <property type="entry name" value="Nutrient germinant receptor protein C, domain 3"/>
    <property type="match status" value="1"/>
</dbReference>
<keyword evidence="6" id="KW-0564">Palmitate</keyword>
<evidence type="ECO:0000256" key="8">
    <source>
        <dbReference type="SAM" id="SignalP"/>
    </source>
</evidence>
<dbReference type="RefSeq" id="WP_208850976.1">
    <property type="nucleotide sequence ID" value="NZ_JAGGDJ010000056.1"/>
</dbReference>
<sequence length="365" mass="41142">MKRLRLTLLALMALSLSALSGCGFRDIDKRFFVVAMGIDPTDKGAKGYKITLRLAVPSPKVEPGAGKNEFLTMDATSIAEAVRLLKSHVDKELDFGHCKVFVIGEQLARRDYTEILRWLSRRRDVQSIAFMSVGQPDAKTIVEVEPKTERYPGNTLFLMFGKDGTQSSYLVPIYMFDFIRRHEEHGLDPILPVIRADDSGYAITRIALLNKTKLVDIVSPAETETYSQIRYQDSKSTVAAVKDGVTMVINVDNIASHYKFANVNGEQVLQLRLNVSGIFEEAPIGVYGENWTELEGIFNAQIAAEIKKFLKKAQRDEVDPFGFGLRYRATHAGTEQTWRDWQRIYPQLKFDVKVKVKIEGTGLVK</sequence>
<feature type="domain" description="Spore germination protein N-terminal" evidence="10">
    <location>
        <begin position="25"/>
        <end position="195"/>
    </location>
</feature>
<evidence type="ECO:0000256" key="1">
    <source>
        <dbReference type="ARBA" id="ARBA00004635"/>
    </source>
</evidence>
<feature type="chain" id="PRO_5046936752" evidence="8">
    <location>
        <begin position="21"/>
        <end position="365"/>
    </location>
</feature>
<name>A0ABS3WJC4_9BACL</name>
<dbReference type="EMBL" id="JAGGDJ010000056">
    <property type="protein sequence ID" value="MBO7748415.1"/>
    <property type="molecule type" value="Genomic_DNA"/>
</dbReference>
<comment type="caution">
    <text evidence="11">The sequence shown here is derived from an EMBL/GenBank/DDBJ whole genome shotgun (WGS) entry which is preliminary data.</text>
</comment>
<comment type="similarity">
    <text evidence="2">Belongs to the GerABKC lipoprotein family.</text>
</comment>
<accession>A0ABS3WJC4</accession>
<reference evidence="11 12" key="1">
    <citation type="submission" date="2021-03" db="EMBL/GenBank/DDBJ databases">
        <title>Paenibacillus artemisicola MWE-103 whole genome sequence.</title>
        <authorList>
            <person name="Ham Y.J."/>
        </authorList>
    </citation>
    <scope>NUCLEOTIDE SEQUENCE [LARGE SCALE GENOMIC DNA]</scope>
    <source>
        <strain evidence="11 12">MWE-103</strain>
    </source>
</reference>
<dbReference type="InterPro" id="IPR046953">
    <property type="entry name" value="Spore_GerAC-like_C"/>
</dbReference>
<dbReference type="NCBIfam" id="TIGR02887">
    <property type="entry name" value="spore_ger_x_C"/>
    <property type="match status" value="1"/>
</dbReference>
<feature type="signal peptide" evidence="8">
    <location>
        <begin position="1"/>
        <end position="20"/>
    </location>
</feature>
<dbReference type="Proteomes" id="UP000670947">
    <property type="component" value="Unassembled WGS sequence"/>
</dbReference>
<gene>
    <name evidence="11" type="ORF">I8J29_29940</name>
</gene>
<dbReference type="PROSITE" id="PS51257">
    <property type="entry name" value="PROKAR_LIPOPROTEIN"/>
    <property type="match status" value="1"/>
</dbReference>
<organism evidence="11 12">
    <name type="scientific">Paenibacillus artemisiicola</name>
    <dbReference type="NCBI Taxonomy" id="1172618"/>
    <lineage>
        <taxon>Bacteria</taxon>
        <taxon>Bacillati</taxon>
        <taxon>Bacillota</taxon>
        <taxon>Bacilli</taxon>
        <taxon>Bacillales</taxon>
        <taxon>Paenibacillaceae</taxon>
        <taxon>Paenibacillus</taxon>
    </lineage>
</organism>
<protein>
    <submittedName>
        <fullName evidence="11">Ger(X)C family spore germination protein</fullName>
    </submittedName>
</protein>
<evidence type="ECO:0000256" key="2">
    <source>
        <dbReference type="ARBA" id="ARBA00007886"/>
    </source>
</evidence>
<evidence type="ECO:0000259" key="10">
    <source>
        <dbReference type="Pfam" id="PF25198"/>
    </source>
</evidence>
<evidence type="ECO:0000256" key="6">
    <source>
        <dbReference type="ARBA" id="ARBA00023139"/>
    </source>
</evidence>
<dbReference type="InterPro" id="IPR038501">
    <property type="entry name" value="Spore_GerAC_C_sf"/>
</dbReference>
<keyword evidence="12" id="KW-1185">Reference proteome</keyword>
<evidence type="ECO:0000256" key="7">
    <source>
        <dbReference type="ARBA" id="ARBA00023288"/>
    </source>
</evidence>
<proteinExistence type="inferred from homology"/>
<keyword evidence="4 8" id="KW-0732">Signal</keyword>
<dbReference type="InterPro" id="IPR008844">
    <property type="entry name" value="Spore_GerAC-like"/>
</dbReference>
<keyword evidence="3" id="KW-0309">Germination</keyword>
<dbReference type="InterPro" id="IPR057336">
    <property type="entry name" value="GerAC_N"/>
</dbReference>
<dbReference type="Pfam" id="PF05504">
    <property type="entry name" value="Spore_GerAC"/>
    <property type="match status" value="1"/>
</dbReference>
<keyword evidence="7" id="KW-0449">Lipoprotein</keyword>
<evidence type="ECO:0000313" key="11">
    <source>
        <dbReference type="EMBL" id="MBO7748415.1"/>
    </source>
</evidence>
<evidence type="ECO:0000256" key="3">
    <source>
        <dbReference type="ARBA" id="ARBA00022544"/>
    </source>
</evidence>
<comment type="subcellular location">
    <subcellularLocation>
        <location evidence="1">Membrane</location>
        <topology evidence="1">Lipid-anchor</topology>
    </subcellularLocation>
</comment>
<dbReference type="PANTHER" id="PTHR35789:SF1">
    <property type="entry name" value="SPORE GERMINATION PROTEIN B3"/>
    <property type="match status" value="1"/>
</dbReference>
<evidence type="ECO:0000313" key="12">
    <source>
        <dbReference type="Proteomes" id="UP000670947"/>
    </source>
</evidence>
<evidence type="ECO:0000256" key="5">
    <source>
        <dbReference type="ARBA" id="ARBA00023136"/>
    </source>
</evidence>